<reference evidence="7 8" key="1">
    <citation type="journal article" date="2014" name="Int. J. Syst. Evol. Microbiol.">
        <title>Jeotgalibaca dankookensis gen. nov., sp. nov., a member of the family Carnobacteriaceae, isolated from seujeot (Korean traditional food).</title>
        <authorList>
            <person name="Lee D.G."/>
            <person name="Trujillo M.E."/>
            <person name="Kang H."/>
            <person name="Ahn T.Y."/>
        </authorList>
    </citation>
    <scope>NUCLEOTIDE SEQUENCE [LARGE SCALE GENOMIC DNA]</scope>
    <source>
        <strain evidence="7 8">EX-07</strain>
    </source>
</reference>
<keyword evidence="4 6" id="KW-1133">Transmembrane helix</keyword>
<keyword evidence="2" id="KW-1003">Cell membrane</keyword>
<evidence type="ECO:0000313" key="8">
    <source>
        <dbReference type="Proteomes" id="UP000188993"/>
    </source>
</evidence>
<protein>
    <recommendedName>
        <fullName evidence="9">Oxaloacetate decarboxylase gamma chain</fullName>
    </recommendedName>
</protein>
<dbReference type="GO" id="GO:0005886">
    <property type="term" value="C:plasma membrane"/>
    <property type="evidence" value="ECO:0007669"/>
    <property type="project" value="UniProtKB-SubCell"/>
</dbReference>
<gene>
    <name evidence="7" type="ORF">BW727_101589</name>
</gene>
<dbReference type="Proteomes" id="UP000188993">
    <property type="component" value="Chromosome"/>
</dbReference>
<comment type="subcellular location">
    <subcellularLocation>
        <location evidence="1">Cell membrane</location>
    </subcellularLocation>
</comment>
<name>A0A1S6IQX8_9LACT</name>
<feature type="transmembrane region" description="Helical" evidence="6">
    <location>
        <begin position="12"/>
        <end position="31"/>
    </location>
</feature>
<evidence type="ECO:0000256" key="2">
    <source>
        <dbReference type="ARBA" id="ARBA00022475"/>
    </source>
</evidence>
<evidence type="ECO:0000256" key="4">
    <source>
        <dbReference type="ARBA" id="ARBA00022989"/>
    </source>
</evidence>
<dbReference type="GO" id="GO:0036376">
    <property type="term" value="P:sodium ion export across plasma membrane"/>
    <property type="evidence" value="ECO:0007669"/>
    <property type="project" value="InterPro"/>
</dbReference>
<dbReference type="AlphaFoldDB" id="A0A1S6IQX8"/>
<keyword evidence="8" id="KW-1185">Reference proteome</keyword>
<dbReference type="GO" id="GO:0015081">
    <property type="term" value="F:sodium ion transmembrane transporter activity"/>
    <property type="evidence" value="ECO:0007669"/>
    <property type="project" value="InterPro"/>
</dbReference>
<evidence type="ECO:0000256" key="3">
    <source>
        <dbReference type="ARBA" id="ARBA00022692"/>
    </source>
</evidence>
<proteinExistence type="predicted"/>
<evidence type="ECO:0000256" key="5">
    <source>
        <dbReference type="ARBA" id="ARBA00023136"/>
    </source>
</evidence>
<dbReference type="EMBL" id="CP019728">
    <property type="protein sequence ID" value="AQS53955.1"/>
    <property type="molecule type" value="Genomic_DNA"/>
</dbReference>
<organism evidence="7 8">
    <name type="scientific">Jeotgalibaca dankookensis</name>
    <dbReference type="NCBI Taxonomy" id="708126"/>
    <lineage>
        <taxon>Bacteria</taxon>
        <taxon>Bacillati</taxon>
        <taxon>Bacillota</taxon>
        <taxon>Bacilli</taxon>
        <taxon>Lactobacillales</taxon>
        <taxon>Carnobacteriaceae</taxon>
        <taxon>Jeotgalibaca</taxon>
    </lineage>
</organism>
<evidence type="ECO:0008006" key="9">
    <source>
        <dbReference type="Google" id="ProtNLM"/>
    </source>
</evidence>
<dbReference type="RefSeq" id="WP_062469783.1">
    <property type="nucleotide sequence ID" value="NZ_BBYN01000015.1"/>
</dbReference>
<dbReference type="KEGG" id="jda:BW727_101589"/>
<dbReference type="OrthoDB" id="2157352at2"/>
<dbReference type="InterPro" id="IPR005899">
    <property type="entry name" value="Na_pump_deCOase"/>
</dbReference>
<dbReference type="STRING" id="708126.BW727_101589"/>
<evidence type="ECO:0000256" key="1">
    <source>
        <dbReference type="ARBA" id="ARBA00004236"/>
    </source>
</evidence>
<evidence type="ECO:0000313" key="7">
    <source>
        <dbReference type="EMBL" id="AQS53955.1"/>
    </source>
</evidence>
<keyword evidence="3 6" id="KW-0812">Transmembrane</keyword>
<sequence length="104" mass="11784">MEELTMGKALEITVVSLVVVFAVLILLMLILESFKYFFKADIAAQEAQEKTKNQKLVDQGRELPVTDHQVDKETEMVAILTALIMASEDEQDKHYQVESVTLIK</sequence>
<evidence type="ECO:0000256" key="6">
    <source>
        <dbReference type="SAM" id="Phobius"/>
    </source>
</evidence>
<accession>A0A1S6IQX8</accession>
<dbReference type="Pfam" id="PF04277">
    <property type="entry name" value="OAD_gamma"/>
    <property type="match status" value="1"/>
</dbReference>
<keyword evidence="5 6" id="KW-0472">Membrane</keyword>